<dbReference type="Proteomes" id="UP000037594">
    <property type="component" value="Unassembled WGS sequence"/>
</dbReference>
<dbReference type="PATRIC" id="fig|451644.5.peg.2414"/>
<gene>
    <name evidence="1" type="ORF">ACT17_11690</name>
</gene>
<dbReference type="AlphaFoldDB" id="A0A0J8UAI6"/>
<reference evidence="1 2" key="1">
    <citation type="submission" date="2015-06" db="EMBL/GenBank/DDBJ databases">
        <title>Genome sequence of Mycobacterium conceptionense strain MLE.</title>
        <authorList>
            <person name="Greninger A.L."/>
            <person name="Cunningham G."/>
            <person name="Chiu C.Y."/>
            <person name="Miller S."/>
        </authorList>
    </citation>
    <scope>NUCLEOTIDE SEQUENCE [LARGE SCALE GENOMIC DNA]</scope>
    <source>
        <strain evidence="1 2">MLE</strain>
    </source>
</reference>
<organism evidence="1 2">
    <name type="scientific">Mycolicibacterium conceptionense</name>
    <dbReference type="NCBI Taxonomy" id="451644"/>
    <lineage>
        <taxon>Bacteria</taxon>
        <taxon>Bacillati</taxon>
        <taxon>Actinomycetota</taxon>
        <taxon>Actinomycetes</taxon>
        <taxon>Mycobacteriales</taxon>
        <taxon>Mycobacteriaceae</taxon>
        <taxon>Mycolicibacterium</taxon>
    </lineage>
</organism>
<dbReference type="EMBL" id="LFOD01000008">
    <property type="protein sequence ID" value="KMV18381.1"/>
    <property type="molecule type" value="Genomic_DNA"/>
</dbReference>
<proteinExistence type="predicted"/>
<comment type="caution">
    <text evidence="1">The sequence shown here is derived from an EMBL/GenBank/DDBJ whole genome shotgun (WGS) entry which is preliminary data.</text>
</comment>
<name>A0A0J8UAI6_9MYCO</name>
<evidence type="ECO:0008006" key="3">
    <source>
        <dbReference type="Google" id="ProtNLM"/>
    </source>
</evidence>
<evidence type="ECO:0000313" key="2">
    <source>
        <dbReference type="Proteomes" id="UP000037594"/>
    </source>
</evidence>
<sequence length="207" mass="23601">MHAALSERYGERWYVHGPLLDKRTIDQLSESWKRIPKTLRHDPKKNAAVHGRLIANCMFGFWTGLLDQGGATGIEAPRDQADYDEIWTSKILRRAFKGLRAEARKSNGTASREWVYARVKEVHALRNRISHHEPLVNGFPLPGQMDENQTPLRLTAEQGHEACMRLARMLDIHLADWLATNSRVPALLRIRPDPQGCAQQPDCVTRP</sequence>
<protein>
    <recommendedName>
        <fullName evidence="3">Abi-like protein</fullName>
    </recommendedName>
</protein>
<evidence type="ECO:0000313" key="1">
    <source>
        <dbReference type="EMBL" id="KMV18381.1"/>
    </source>
</evidence>
<accession>A0A0J8UAI6</accession>